<dbReference type="RefSeq" id="XP_049146443.1">
    <property type="nucleotide sequence ID" value="XM_049289298.1"/>
</dbReference>
<feature type="region of interest" description="Disordered" evidence="1">
    <location>
        <begin position="1015"/>
        <end position="1039"/>
    </location>
</feature>
<sequence>MTANRKPQTTNHQSDGRRQAMWLMYPMTLEQKQFHEASVSKLPTVHSEAASPPSIWTLLWNTDGYGDGAPAAPALGEQTPRHRIRRGSAADGCIYPFRTRMLWTRDDGDKDEDEDEDSADTGTHANSQPPTAALPSIRRGVRPTGFPALCKVTFAWSGLQRHHAGLGSDCSCGLRAACFLLPTLARLSSRTNRLVFHWVQLTSRADAAAHLPAQSRPPTHATLAGQTRQRAAFFSSFLSALFVLRPEFTRLVLSYPVLSSKVNTDLLWHAETKLVSPQLTEADICHRSFFSSRMRWVHRRGGGYPVRTVDTDTNIPGPILVSFPRADFASASASLPFLPIHVRQGGFLPSRISFDTPYKLDTEHDAFISICGQPDIPGSCSYERTLSQKSSSSLTVWTIACLPRSGICLRPALVKVNRLVTEIQASLVPPKHHLFTTNRFMNCLMIHRKMYLSQKHLRQPKPAAYELPQYRRHIGDVQVCFRSCTCRRREKENRACDQSCHLYPYLCLTMLTIRSQQQTRTADATAENLALDPISTGQFRYQPPALTLITKSDPSPSKVLTEPVDAVMLARTAGVGRVQTLDLLVPEASPRYRRIQTWDDDWEPLRQYRNDTPLGAGRFAQSEVSRRYPPRTNAHILQPSLGLSTPLSLLQTAVFTLPEPPPNLSRWWLVVGFLLIHCICSSGPFSRPGDRGPPCKQGLPWFSPNSFRSTSTSRDETPGPVASTSLSYLRRVHSSYFHDGFEDCFIHVSTRLSAEPLSHQPRARSSLPGRTPQEARSHEILALLAFRNKVSSLMPHHVSSRLRQHGPVQHALAQLLSGAHSVFAIPSSAVFAVPVGKSMKTPFLRSTSLVGRPLSPVFELAVLANGQHLRGPMIRAESGQHPADKLIAFLTSPVSSCFFPSAFVTIEDGFAVTPRAEALMSRTHEIEFLANNFIIYHFSTAVILLERNDVSRRSTSEANILSKNLRTTISKIRLSTALSMPSHCMDKGNETPRFPLSVPHARIESKHDVEIEAIQSDNSPPFRDGQPNHTRPRETDVRETDKLYGQADMVAVLMIHMHSSETKVWDGLPAQFNAHRSASGGYKIVWFQTLFQSTECPKEVRGCVYQKCCNSALRPLPACLPGCVDSVSHHTRRGGNRSHELRVAILKHARRNGTPLDPKAITRRCYISPDGLGMINSCRKQRPRNTRKRARRLPRPFGGITTELSQSRLPNFVNTVGPFPPSQAQHLNTKHDIKIERYQLPKHNGAQPLDLA</sequence>
<gene>
    <name evidence="2" type="ORF">CLUP02_10322</name>
</gene>
<dbReference type="AlphaFoldDB" id="A0A9Q8SWH0"/>
<name>A0A9Q8SWH0_9PEZI</name>
<reference evidence="2" key="1">
    <citation type="journal article" date="2021" name="Mol. Plant Microbe Interact.">
        <title>Complete Genome Sequence of the Plant-Pathogenic Fungus Colletotrichum lupini.</title>
        <authorList>
            <person name="Baroncelli R."/>
            <person name="Pensec F."/>
            <person name="Da Lio D."/>
            <person name="Boufleur T."/>
            <person name="Vicente I."/>
            <person name="Sarrocco S."/>
            <person name="Picot A."/>
            <person name="Baraldi E."/>
            <person name="Sukno S."/>
            <person name="Thon M."/>
            <person name="Le Floch G."/>
        </authorList>
    </citation>
    <scope>NUCLEOTIDE SEQUENCE</scope>
    <source>
        <strain evidence="2">IMI 504893</strain>
    </source>
</reference>
<dbReference type="KEGG" id="clup:CLUP02_10322"/>
<feature type="compositionally biased region" description="Acidic residues" evidence="1">
    <location>
        <begin position="109"/>
        <end position="119"/>
    </location>
</feature>
<evidence type="ECO:0000313" key="3">
    <source>
        <dbReference type="Proteomes" id="UP000830671"/>
    </source>
</evidence>
<organism evidence="2 3">
    <name type="scientific">Colletotrichum lupini</name>
    <dbReference type="NCBI Taxonomy" id="145971"/>
    <lineage>
        <taxon>Eukaryota</taxon>
        <taxon>Fungi</taxon>
        <taxon>Dikarya</taxon>
        <taxon>Ascomycota</taxon>
        <taxon>Pezizomycotina</taxon>
        <taxon>Sordariomycetes</taxon>
        <taxon>Hypocreomycetidae</taxon>
        <taxon>Glomerellales</taxon>
        <taxon>Glomerellaceae</taxon>
        <taxon>Colletotrichum</taxon>
        <taxon>Colletotrichum acutatum species complex</taxon>
    </lineage>
</organism>
<evidence type="ECO:0000256" key="1">
    <source>
        <dbReference type="SAM" id="MobiDB-lite"/>
    </source>
</evidence>
<proteinExistence type="predicted"/>
<dbReference type="Proteomes" id="UP000830671">
    <property type="component" value="Chromosome 5"/>
</dbReference>
<feature type="compositionally biased region" description="Polar residues" evidence="1">
    <location>
        <begin position="121"/>
        <end position="130"/>
    </location>
</feature>
<feature type="region of interest" description="Disordered" evidence="1">
    <location>
        <begin position="105"/>
        <end position="138"/>
    </location>
</feature>
<protein>
    <submittedName>
        <fullName evidence="2">Uncharacterized protein</fullName>
    </submittedName>
</protein>
<dbReference type="GeneID" id="73344308"/>
<evidence type="ECO:0000313" key="2">
    <source>
        <dbReference type="EMBL" id="UQC84826.1"/>
    </source>
</evidence>
<dbReference type="EMBL" id="CP019477">
    <property type="protein sequence ID" value="UQC84826.1"/>
    <property type="molecule type" value="Genomic_DNA"/>
</dbReference>
<keyword evidence="3" id="KW-1185">Reference proteome</keyword>
<accession>A0A9Q8SWH0</accession>